<evidence type="ECO:0000313" key="2">
    <source>
        <dbReference type="Proteomes" id="UP000250140"/>
    </source>
</evidence>
<gene>
    <name evidence="1" type="ORF">AOQ84DRAFT_123202</name>
</gene>
<name>A0A8E2JP09_9PEZI</name>
<dbReference type="AlphaFoldDB" id="A0A8E2JP09"/>
<dbReference type="EMBL" id="KV750564">
    <property type="protein sequence ID" value="OCL04233.1"/>
    <property type="molecule type" value="Genomic_DNA"/>
</dbReference>
<reference evidence="1 2" key="1">
    <citation type="journal article" date="2016" name="Nat. Commun.">
        <title>Ectomycorrhizal ecology is imprinted in the genome of the dominant symbiotic fungus Cenococcum geophilum.</title>
        <authorList>
            <consortium name="DOE Joint Genome Institute"/>
            <person name="Peter M."/>
            <person name="Kohler A."/>
            <person name="Ohm R.A."/>
            <person name="Kuo A."/>
            <person name="Krutzmann J."/>
            <person name="Morin E."/>
            <person name="Arend M."/>
            <person name="Barry K.W."/>
            <person name="Binder M."/>
            <person name="Choi C."/>
            <person name="Clum A."/>
            <person name="Copeland A."/>
            <person name="Grisel N."/>
            <person name="Haridas S."/>
            <person name="Kipfer T."/>
            <person name="LaButti K."/>
            <person name="Lindquist E."/>
            <person name="Lipzen A."/>
            <person name="Maire R."/>
            <person name="Meier B."/>
            <person name="Mihaltcheva S."/>
            <person name="Molinier V."/>
            <person name="Murat C."/>
            <person name="Poggeler S."/>
            <person name="Quandt C.A."/>
            <person name="Sperisen C."/>
            <person name="Tritt A."/>
            <person name="Tisserant E."/>
            <person name="Crous P.W."/>
            <person name="Henrissat B."/>
            <person name="Nehls U."/>
            <person name="Egli S."/>
            <person name="Spatafora J.W."/>
            <person name="Grigoriev I.V."/>
            <person name="Martin F.M."/>
        </authorList>
    </citation>
    <scope>NUCLEOTIDE SEQUENCE [LARGE SCALE GENOMIC DNA]</scope>
    <source>
        <strain evidence="1 2">CBS 207.34</strain>
    </source>
</reference>
<accession>A0A8E2JP09</accession>
<proteinExistence type="predicted"/>
<organism evidence="1 2">
    <name type="scientific">Glonium stellatum</name>
    <dbReference type="NCBI Taxonomy" id="574774"/>
    <lineage>
        <taxon>Eukaryota</taxon>
        <taxon>Fungi</taxon>
        <taxon>Dikarya</taxon>
        <taxon>Ascomycota</taxon>
        <taxon>Pezizomycotina</taxon>
        <taxon>Dothideomycetes</taxon>
        <taxon>Pleosporomycetidae</taxon>
        <taxon>Gloniales</taxon>
        <taxon>Gloniaceae</taxon>
        <taxon>Glonium</taxon>
    </lineage>
</organism>
<sequence>MQNSPFTSSDAIHDRETTCASAVGQPAALQYVTFTTRLAARSFCHRLFKSALSGRDSLLVRPAGQLIDPAVWTSRWSPMCVSKCSASPHAVRSACSVWRVDSSHTSL</sequence>
<keyword evidence="2" id="KW-1185">Reference proteome</keyword>
<evidence type="ECO:0000313" key="1">
    <source>
        <dbReference type="EMBL" id="OCL04233.1"/>
    </source>
</evidence>
<protein>
    <submittedName>
        <fullName evidence="1">Uncharacterized protein</fullName>
    </submittedName>
</protein>
<dbReference type="Proteomes" id="UP000250140">
    <property type="component" value="Unassembled WGS sequence"/>
</dbReference>